<gene>
    <name evidence="3" type="ORF">WMN62_07745</name>
</gene>
<dbReference type="RefSeq" id="WP_340197485.1">
    <property type="nucleotide sequence ID" value="NZ_JBBKAP010000068.1"/>
</dbReference>
<dbReference type="EMBL" id="JBBLYY010000041">
    <property type="protein sequence ID" value="MEK0171358.1"/>
    <property type="molecule type" value="Genomic_DNA"/>
</dbReference>
<feature type="region of interest" description="Disordered" evidence="1">
    <location>
        <begin position="125"/>
        <end position="149"/>
    </location>
</feature>
<evidence type="ECO:0000313" key="4">
    <source>
        <dbReference type="Proteomes" id="UP001370299"/>
    </source>
</evidence>
<dbReference type="PROSITE" id="PS51257">
    <property type="entry name" value="PROKAR_LIPOPROTEIN"/>
    <property type="match status" value="1"/>
</dbReference>
<comment type="caution">
    <text evidence="3">The sequence shown here is derived from an EMBL/GenBank/DDBJ whole genome shotgun (WGS) entry which is preliminary data.</text>
</comment>
<evidence type="ECO:0000256" key="2">
    <source>
        <dbReference type="SAM" id="SignalP"/>
    </source>
</evidence>
<keyword evidence="4" id="KW-1185">Reference proteome</keyword>
<dbReference type="Proteomes" id="UP001370299">
    <property type="component" value="Unassembled WGS sequence"/>
</dbReference>
<accession>A0ABU8Y949</accession>
<name>A0ABU8Y949_9MICO</name>
<evidence type="ECO:0000256" key="1">
    <source>
        <dbReference type="SAM" id="MobiDB-lite"/>
    </source>
</evidence>
<evidence type="ECO:0000313" key="3">
    <source>
        <dbReference type="EMBL" id="MEK0171358.1"/>
    </source>
</evidence>
<protein>
    <recommendedName>
        <fullName evidence="5">DUF3060 family protein</fullName>
    </recommendedName>
</protein>
<proteinExistence type="predicted"/>
<feature type="compositionally biased region" description="Low complexity" evidence="1">
    <location>
        <begin position="37"/>
        <end position="48"/>
    </location>
</feature>
<evidence type="ECO:0008006" key="5">
    <source>
        <dbReference type="Google" id="ProtNLM"/>
    </source>
</evidence>
<feature type="chain" id="PRO_5045491765" description="DUF3060 family protein" evidence="2">
    <location>
        <begin position="26"/>
        <end position="149"/>
    </location>
</feature>
<feature type="region of interest" description="Disordered" evidence="1">
    <location>
        <begin position="27"/>
        <end position="54"/>
    </location>
</feature>
<keyword evidence="2" id="KW-0732">Signal</keyword>
<organism evidence="3 4">
    <name type="scientific">Curtobacterium citreum</name>
    <dbReference type="NCBI Taxonomy" id="2036"/>
    <lineage>
        <taxon>Bacteria</taxon>
        <taxon>Bacillati</taxon>
        <taxon>Actinomycetota</taxon>
        <taxon>Actinomycetes</taxon>
        <taxon>Micrococcales</taxon>
        <taxon>Microbacteriaceae</taxon>
        <taxon>Curtobacterium</taxon>
    </lineage>
</organism>
<reference evidence="3 4" key="1">
    <citation type="submission" date="2024-03" db="EMBL/GenBank/DDBJ databases">
        <title>Whole genomes of four grape xylem sap localized bacterial endophytes.</title>
        <authorList>
            <person name="Kumar G."/>
            <person name="Savka M.A."/>
        </authorList>
    </citation>
    <scope>NUCLEOTIDE SEQUENCE [LARGE SCALE GENOMIC DNA]</scope>
    <source>
        <strain evidence="3 4">RIT_GXS8</strain>
    </source>
</reference>
<sequence>MSMTPTRRALVTGLTLVGILGAVTACSGTDDKPAPKPSASSTTTAKSDVFSTPPADIEKVQAECTDGKAVVDQANKDVTLGDCASVEITAGNSVVHLGNVDELVVSGSINDIAAKEVGSVKVTTDGNRLTSDNKPKISDTGKDNVFRTR</sequence>
<feature type="signal peptide" evidence="2">
    <location>
        <begin position="1"/>
        <end position="25"/>
    </location>
</feature>
<feature type="compositionally biased region" description="Basic and acidic residues" evidence="1">
    <location>
        <begin position="131"/>
        <end position="149"/>
    </location>
</feature>